<keyword evidence="1" id="KW-0430">Lectin</keyword>
<sequence length="387" mass="40887">MPGGQQQSQTGDTDTTFIQQTDLQARADATANFPNPMYAFGEGTTPMQQPQTDWWPIADAAACIPNPMYASRTGASCGAHHPNQTKPLLRPNPLPASDNTNPVYGYDLKGNDPDTDLRPASMQPYAVRYLDEMAAYDKSLPKERGAAGSSGSEDAPSRNDAGTSGNDAGTSGNDARTYENEAGTYENDAGTYENDAGTYENDAGTSGNDAGSSKKEAGISGNGAGTSGNDAGTSGNDAGTSKKEGMLLALSGMMLALPGMMLALPRKKGMMLALSGKMLALPGMMLALPGMMLALPGMMLALPGMILAHQAHQEKTGTNAPLAKQGKGSMLQTILSKKLAEISELKRYRDDIRQLSTTVDALKRDLDTERNRTATLELRLHEISKTK</sequence>
<feature type="compositionally biased region" description="Low complexity" evidence="3">
    <location>
        <begin position="1"/>
        <end position="16"/>
    </location>
</feature>
<dbReference type="InParanoid" id="C3ZNY7"/>
<dbReference type="PANTHER" id="PTHR22799:SF6">
    <property type="entry name" value="C-TYPE LECTIN DOMAIN FAMILY 4 MEMBER M-LIKE"/>
    <property type="match status" value="1"/>
</dbReference>
<dbReference type="GO" id="GO:0030246">
    <property type="term" value="F:carbohydrate binding"/>
    <property type="evidence" value="ECO:0007669"/>
    <property type="project" value="UniProtKB-KW"/>
</dbReference>
<feature type="region of interest" description="Disordered" evidence="3">
    <location>
        <begin position="75"/>
        <end position="119"/>
    </location>
</feature>
<accession>C3ZNY7</accession>
<evidence type="ECO:0000313" key="5">
    <source>
        <dbReference type="EMBL" id="EEN45722.1"/>
    </source>
</evidence>
<keyword evidence="4" id="KW-0812">Transmembrane</keyword>
<keyword evidence="4" id="KW-1133">Transmembrane helix</keyword>
<feature type="region of interest" description="Disordered" evidence="3">
    <location>
        <begin position="1"/>
        <end position="20"/>
    </location>
</feature>
<keyword evidence="2" id="KW-0175">Coiled coil</keyword>
<feature type="transmembrane region" description="Helical" evidence="4">
    <location>
        <begin position="285"/>
        <end position="308"/>
    </location>
</feature>
<keyword evidence="4" id="KW-0472">Membrane</keyword>
<evidence type="ECO:0000256" key="2">
    <source>
        <dbReference type="SAM" id="Coils"/>
    </source>
</evidence>
<feature type="compositionally biased region" description="Polar residues" evidence="3">
    <location>
        <begin position="160"/>
        <end position="174"/>
    </location>
</feature>
<feature type="compositionally biased region" description="Polar residues" evidence="3">
    <location>
        <begin position="227"/>
        <end position="239"/>
    </location>
</feature>
<feature type="region of interest" description="Disordered" evidence="3">
    <location>
        <begin position="142"/>
        <end position="239"/>
    </location>
</feature>
<protein>
    <submittedName>
        <fullName evidence="5">Uncharacterized protein</fullName>
    </submittedName>
</protein>
<name>C3ZNY7_BRAFL</name>
<dbReference type="InterPro" id="IPR051663">
    <property type="entry name" value="CLec_Tetranectin-domain"/>
</dbReference>
<evidence type="ECO:0000256" key="3">
    <source>
        <dbReference type="SAM" id="MobiDB-lite"/>
    </source>
</evidence>
<dbReference type="AlphaFoldDB" id="C3ZNY7"/>
<feature type="coiled-coil region" evidence="2">
    <location>
        <begin position="345"/>
        <end position="379"/>
    </location>
</feature>
<proteinExistence type="predicted"/>
<dbReference type="PANTHER" id="PTHR22799">
    <property type="entry name" value="TETRANECTIN-RELATED"/>
    <property type="match status" value="1"/>
</dbReference>
<evidence type="ECO:0000256" key="4">
    <source>
        <dbReference type="SAM" id="Phobius"/>
    </source>
</evidence>
<reference evidence="5" key="1">
    <citation type="journal article" date="2008" name="Nature">
        <title>The amphioxus genome and the evolution of the chordate karyotype.</title>
        <authorList>
            <consortium name="US DOE Joint Genome Institute (JGI-PGF)"/>
            <person name="Putnam N.H."/>
            <person name="Butts T."/>
            <person name="Ferrier D.E.K."/>
            <person name="Furlong R.F."/>
            <person name="Hellsten U."/>
            <person name="Kawashima T."/>
            <person name="Robinson-Rechavi M."/>
            <person name="Shoguchi E."/>
            <person name="Terry A."/>
            <person name="Yu J.-K."/>
            <person name="Benito-Gutierrez E.L."/>
            <person name="Dubchak I."/>
            <person name="Garcia-Fernandez J."/>
            <person name="Gibson-Brown J.J."/>
            <person name="Grigoriev I.V."/>
            <person name="Horton A.C."/>
            <person name="de Jong P.J."/>
            <person name="Jurka J."/>
            <person name="Kapitonov V.V."/>
            <person name="Kohara Y."/>
            <person name="Kuroki Y."/>
            <person name="Lindquist E."/>
            <person name="Lucas S."/>
            <person name="Osoegawa K."/>
            <person name="Pennacchio L.A."/>
            <person name="Salamov A.A."/>
            <person name="Satou Y."/>
            <person name="Sauka-Spengler T."/>
            <person name="Schmutz J."/>
            <person name="Shin-I T."/>
            <person name="Toyoda A."/>
            <person name="Bronner-Fraser M."/>
            <person name="Fujiyama A."/>
            <person name="Holland L.Z."/>
            <person name="Holland P.W.H."/>
            <person name="Satoh N."/>
            <person name="Rokhsar D.S."/>
        </authorList>
    </citation>
    <scope>NUCLEOTIDE SEQUENCE [LARGE SCALE GENOMIC DNA]</scope>
    <source>
        <strain evidence="5">S238N-H82</strain>
        <tissue evidence="5">Testes</tissue>
    </source>
</reference>
<gene>
    <name evidence="5" type="ORF">BRAFLDRAFT_100837</name>
</gene>
<dbReference type="STRING" id="7739.C3ZNY7"/>
<feature type="transmembrane region" description="Helical" evidence="4">
    <location>
        <begin position="246"/>
        <end position="264"/>
    </location>
</feature>
<evidence type="ECO:0000256" key="1">
    <source>
        <dbReference type="ARBA" id="ARBA00022734"/>
    </source>
</evidence>
<dbReference type="EMBL" id="GG666654">
    <property type="protein sequence ID" value="EEN45722.1"/>
    <property type="molecule type" value="Genomic_DNA"/>
</dbReference>
<organism>
    <name type="scientific">Branchiostoma floridae</name>
    <name type="common">Florida lancelet</name>
    <name type="synonym">Amphioxus</name>
    <dbReference type="NCBI Taxonomy" id="7739"/>
    <lineage>
        <taxon>Eukaryota</taxon>
        <taxon>Metazoa</taxon>
        <taxon>Chordata</taxon>
        <taxon>Cephalochordata</taxon>
        <taxon>Leptocardii</taxon>
        <taxon>Amphioxiformes</taxon>
        <taxon>Branchiostomatidae</taxon>
        <taxon>Branchiostoma</taxon>
    </lineage>
</organism>